<accession>A0A897MVM8</accession>
<dbReference type="AlphaFoldDB" id="A0A897MVM8"/>
<evidence type="ECO:0000313" key="3">
    <source>
        <dbReference type="Proteomes" id="UP000663525"/>
    </source>
</evidence>
<organism evidence="2 3">
    <name type="scientific">Halapricum desulfuricans</name>
    <dbReference type="NCBI Taxonomy" id="2841257"/>
    <lineage>
        <taxon>Archaea</taxon>
        <taxon>Methanobacteriati</taxon>
        <taxon>Methanobacteriota</taxon>
        <taxon>Stenosarchaea group</taxon>
        <taxon>Halobacteria</taxon>
        <taxon>Halobacteriales</taxon>
        <taxon>Haloarculaceae</taxon>
        <taxon>Halapricum</taxon>
    </lineage>
</organism>
<evidence type="ECO:0000313" key="2">
    <source>
        <dbReference type="EMBL" id="QSG04564.1"/>
    </source>
</evidence>
<gene>
    <name evidence="2" type="ORF">HSR121_0205</name>
</gene>
<feature type="compositionally biased region" description="Basic and acidic residues" evidence="1">
    <location>
        <begin position="1"/>
        <end position="15"/>
    </location>
</feature>
<dbReference type="Proteomes" id="UP000663525">
    <property type="component" value="Chromosome"/>
</dbReference>
<feature type="region of interest" description="Disordered" evidence="1">
    <location>
        <begin position="1"/>
        <end position="44"/>
    </location>
</feature>
<dbReference type="EMBL" id="CP064787">
    <property type="protein sequence ID" value="QSG04564.1"/>
    <property type="molecule type" value="Genomic_DNA"/>
</dbReference>
<proteinExistence type="predicted"/>
<protein>
    <submittedName>
        <fullName evidence="2">Uncharacterized protein</fullName>
    </submittedName>
</protein>
<name>A0A897MVM8_9EURY</name>
<evidence type="ECO:0000256" key="1">
    <source>
        <dbReference type="SAM" id="MobiDB-lite"/>
    </source>
</evidence>
<sequence>MWKRALETAGRDRSRSVRRNARPALNPRTAFSQREEAGSISASD</sequence>
<reference evidence="2" key="1">
    <citation type="submission" date="2020-11" db="EMBL/GenBank/DDBJ databases">
        <title>Carbohydrate-dependent, anaerobic sulfur respiration: A novel catabolism in halophilic archaea.</title>
        <authorList>
            <person name="Sorokin D.Y."/>
            <person name="Messina E."/>
            <person name="Smedile F."/>
            <person name="La Cono V."/>
            <person name="Hallsworth J.E."/>
            <person name="Yakimov M.M."/>
        </authorList>
    </citation>
    <scope>NUCLEOTIDE SEQUENCE</scope>
    <source>
        <strain evidence="2">HSR12-1</strain>
    </source>
</reference>